<dbReference type="AlphaFoldDB" id="A0A164QPV7"/>
<protein>
    <submittedName>
        <fullName evidence="1">Uncharacterized protein</fullName>
    </submittedName>
</protein>
<gene>
    <name evidence="1" type="ORF">SISNIDRAFT_497406</name>
</gene>
<name>A0A164QPV7_9AGAM</name>
<evidence type="ECO:0000313" key="1">
    <source>
        <dbReference type="EMBL" id="KZS89855.1"/>
    </source>
</evidence>
<sequence>MTKPSSSKHDSSYFSYSRHFLSSRARYIRLISQIARKSQHVILNLAKPRKRGRRYPIRSYFLGEDLLSGSLSHPTCLGQRAQKACVCMHAQAGRVNIVSGAAIAPTGVPELDLEMKEELGLKFGDAHNNRLVEGEYQDEEVRKLGGLSWSWLKDGALVGSKR</sequence>
<reference evidence="1 2" key="1">
    <citation type="journal article" date="2016" name="Mol. Biol. Evol.">
        <title>Comparative Genomics of Early-Diverging Mushroom-Forming Fungi Provides Insights into the Origins of Lignocellulose Decay Capabilities.</title>
        <authorList>
            <person name="Nagy L.G."/>
            <person name="Riley R."/>
            <person name="Tritt A."/>
            <person name="Adam C."/>
            <person name="Daum C."/>
            <person name="Floudas D."/>
            <person name="Sun H."/>
            <person name="Yadav J.S."/>
            <person name="Pangilinan J."/>
            <person name="Larsson K.H."/>
            <person name="Matsuura K."/>
            <person name="Barry K."/>
            <person name="Labutti K."/>
            <person name="Kuo R."/>
            <person name="Ohm R.A."/>
            <person name="Bhattacharya S.S."/>
            <person name="Shirouzu T."/>
            <person name="Yoshinaga Y."/>
            <person name="Martin F.M."/>
            <person name="Grigoriev I.V."/>
            <person name="Hibbett D.S."/>
        </authorList>
    </citation>
    <scope>NUCLEOTIDE SEQUENCE [LARGE SCALE GENOMIC DNA]</scope>
    <source>
        <strain evidence="1 2">HHB9708</strain>
    </source>
</reference>
<keyword evidence="2" id="KW-1185">Reference proteome</keyword>
<dbReference type="Proteomes" id="UP000076722">
    <property type="component" value="Unassembled WGS sequence"/>
</dbReference>
<dbReference type="EMBL" id="KV419425">
    <property type="protein sequence ID" value="KZS89855.1"/>
    <property type="molecule type" value="Genomic_DNA"/>
</dbReference>
<accession>A0A164QPV7</accession>
<evidence type="ECO:0000313" key="2">
    <source>
        <dbReference type="Proteomes" id="UP000076722"/>
    </source>
</evidence>
<organism evidence="1 2">
    <name type="scientific">Sistotremastrum niveocremeum HHB9708</name>
    <dbReference type="NCBI Taxonomy" id="1314777"/>
    <lineage>
        <taxon>Eukaryota</taxon>
        <taxon>Fungi</taxon>
        <taxon>Dikarya</taxon>
        <taxon>Basidiomycota</taxon>
        <taxon>Agaricomycotina</taxon>
        <taxon>Agaricomycetes</taxon>
        <taxon>Sistotremastrales</taxon>
        <taxon>Sistotremastraceae</taxon>
        <taxon>Sertulicium</taxon>
        <taxon>Sertulicium niveocremeum</taxon>
    </lineage>
</organism>
<proteinExistence type="predicted"/>